<dbReference type="STRING" id="728005.SAMN04488059_10316"/>
<accession>A0A1I1H9H6</accession>
<evidence type="ECO:0000256" key="4">
    <source>
        <dbReference type="ARBA" id="ARBA00023054"/>
    </source>
</evidence>
<dbReference type="GO" id="GO:0006310">
    <property type="term" value="P:DNA recombination"/>
    <property type="evidence" value="ECO:0007669"/>
    <property type="project" value="UniProtKB-KW"/>
</dbReference>
<keyword evidence="4" id="KW-0175">Coiled coil</keyword>
<dbReference type="EMBL" id="FOMB01000003">
    <property type="protein sequence ID" value="SFC20614.1"/>
    <property type="molecule type" value="Genomic_DNA"/>
</dbReference>
<dbReference type="InterPro" id="IPR003798">
    <property type="entry name" value="DNA_recombination_RmuC"/>
</dbReference>
<evidence type="ECO:0000313" key="8">
    <source>
        <dbReference type="EMBL" id="SFC20614.1"/>
    </source>
</evidence>
<evidence type="ECO:0000256" key="1">
    <source>
        <dbReference type="ARBA" id="ARBA00003416"/>
    </source>
</evidence>
<dbReference type="Proteomes" id="UP000182258">
    <property type="component" value="Unassembled WGS sequence"/>
</dbReference>
<reference evidence="8 9" key="1">
    <citation type="submission" date="2016-10" db="EMBL/GenBank/DDBJ databases">
        <authorList>
            <person name="de Groot N.N."/>
        </authorList>
    </citation>
    <scope>NUCLEOTIDE SEQUENCE [LARGE SCALE GENOMIC DNA]</scope>
    <source>
        <strain evidence="8 9">CGMCC 1.10210</strain>
    </source>
</reference>
<dbReference type="OrthoDB" id="370725at2"/>
<evidence type="ECO:0000256" key="5">
    <source>
        <dbReference type="ARBA" id="ARBA00023172"/>
    </source>
</evidence>
<keyword evidence="7" id="KW-1133">Transmembrane helix</keyword>
<evidence type="ECO:0000313" key="9">
    <source>
        <dbReference type="Proteomes" id="UP000182258"/>
    </source>
</evidence>
<keyword evidence="7" id="KW-0472">Membrane</keyword>
<evidence type="ECO:0000256" key="3">
    <source>
        <dbReference type="ARBA" id="ARBA00021840"/>
    </source>
</evidence>
<comment type="function">
    <text evidence="1">Involved in DNA recombination.</text>
</comment>
<evidence type="ECO:0000256" key="6">
    <source>
        <dbReference type="SAM" id="MobiDB-lite"/>
    </source>
</evidence>
<feature type="region of interest" description="Disordered" evidence="6">
    <location>
        <begin position="445"/>
        <end position="472"/>
    </location>
</feature>
<comment type="similarity">
    <text evidence="2">Belongs to the RmuC family.</text>
</comment>
<dbReference type="PANTHER" id="PTHR30563:SF0">
    <property type="entry name" value="DNA RECOMBINATION PROTEIN RMUC"/>
    <property type="match status" value="1"/>
</dbReference>
<sequence length="472" mass="51980">MDTVLFSIADYPVRLAVALIGGVALAALVLVVVTIAVMRSGASRSAEASGHLVEQLREGFTTQLGERDRRIQELDHQVRVERQRGSDLLDTERAKAETLLAENAALKAQMTAQAAHAQASEARLMAVRQEMTDQFKLIAGAALKDQSETFTKQNREQVDTLLRPLNEKIGEFHVGLIKDRATMGEQIRQLLESNVQITTEANNLTKALKGNSQTQGAWGEMILSTILERSGLREGEQYVTQQSHTGADGSRLRTDVEILMPNDDRLVIDSKVSLTAFEAYTNCEDDTRPGHLAAHIVSVRGHIRTLGEKTYQKHARSSLDYVMMFVPIESALATAIQADPKLFEYGMSQGVMLTTPTTLMTVLRTVRNVWDIEKRHRNADEIAERAGALFEKVAGFLSSMDKLDGHLEKARLSFEDAKGQLSTGRGNVVRQVELLRDLGAKTNKTLPTGWDSGAEEPPTLRIVGKDEPGDLA</sequence>
<dbReference type="AlphaFoldDB" id="A0A1I1H9H6"/>
<feature type="compositionally biased region" description="Basic and acidic residues" evidence="6">
    <location>
        <begin position="463"/>
        <end position="472"/>
    </location>
</feature>
<proteinExistence type="inferred from homology"/>
<keyword evidence="7" id="KW-0812">Transmembrane</keyword>
<feature type="transmembrane region" description="Helical" evidence="7">
    <location>
        <begin position="15"/>
        <end position="37"/>
    </location>
</feature>
<evidence type="ECO:0000256" key="2">
    <source>
        <dbReference type="ARBA" id="ARBA00009840"/>
    </source>
</evidence>
<protein>
    <recommendedName>
        <fullName evidence="3">DNA recombination protein RmuC homolog</fullName>
    </recommendedName>
</protein>
<gene>
    <name evidence="8" type="ORF">SAMN04488059_10316</name>
</gene>
<dbReference type="PANTHER" id="PTHR30563">
    <property type="entry name" value="DNA RECOMBINATION PROTEIN RMUC"/>
    <property type="match status" value="1"/>
</dbReference>
<dbReference type="Pfam" id="PF02646">
    <property type="entry name" value="RmuC"/>
    <property type="match status" value="1"/>
</dbReference>
<evidence type="ECO:0000256" key="7">
    <source>
        <dbReference type="SAM" id="Phobius"/>
    </source>
</evidence>
<keyword evidence="5" id="KW-0233">DNA recombination</keyword>
<organism evidence="8 9">
    <name type="scientific">Devosia psychrophila</name>
    <dbReference type="NCBI Taxonomy" id="728005"/>
    <lineage>
        <taxon>Bacteria</taxon>
        <taxon>Pseudomonadati</taxon>
        <taxon>Pseudomonadota</taxon>
        <taxon>Alphaproteobacteria</taxon>
        <taxon>Hyphomicrobiales</taxon>
        <taxon>Devosiaceae</taxon>
        <taxon>Devosia</taxon>
    </lineage>
</organism>
<dbReference type="RefSeq" id="WP_052952726.1">
    <property type="nucleotide sequence ID" value="NZ_FOMB01000003.1"/>
</dbReference>
<name>A0A1I1H9H6_9HYPH</name>